<dbReference type="CDD" id="cd00077">
    <property type="entry name" value="HDc"/>
    <property type="match status" value="1"/>
</dbReference>
<dbReference type="STRING" id="94869.SAMN04488529_102249"/>
<dbReference type="Proteomes" id="UP000198597">
    <property type="component" value="Unassembled WGS sequence"/>
</dbReference>
<dbReference type="PANTHER" id="PTHR43155:SF2">
    <property type="entry name" value="CYCLIC DI-GMP PHOSPHODIESTERASE PA4108"/>
    <property type="match status" value="1"/>
</dbReference>
<protein>
    <submittedName>
        <fullName evidence="1">HDIG domain-containing protein</fullName>
    </submittedName>
</protein>
<dbReference type="NCBIfam" id="TIGR00277">
    <property type="entry name" value="HDIG"/>
    <property type="match status" value="1"/>
</dbReference>
<dbReference type="Gene3D" id="1.10.3210.10">
    <property type="entry name" value="Hypothetical protein af1432"/>
    <property type="match status" value="1"/>
</dbReference>
<dbReference type="SMART" id="SM00471">
    <property type="entry name" value="HDc"/>
    <property type="match status" value="1"/>
</dbReference>
<evidence type="ECO:0000313" key="1">
    <source>
        <dbReference type="EMBL" id="SDP13443.1"/>
    </source>
</evidence>
<evidence type="ECO:0000313" key="2">
    <source>
        <dbReference type="Proteomes" id="UP000198597"/>
    </source>
</evidence>
<dbReference type="RefSeq" id="WP_175490791.1">
    <property type="nucleotide sequence ID" value="NZ_FNJM01000002.1"/>
</dbReference>
<keyword evidence="2" id="KW-1185">Reference proteome</keyword>
<sequence>MEYNKDVFYHDIIESMVTALEARDTYTAGHSLRVSDMTNKLCELLNLDNENKQIIHIASHLHDIGKIGVKDSVLNKEGPLNDIEWELLKKHSEIGYNILIKSEFLKDIANIVLCHHERWDGNGYPNKLKNEEIPYGARIIALCDSIDAMKSNRPYRKGLSDGICKEEIRKNIRVMYDPKIAKCVLNNWDDIIIGYNGYEELVIDTSK</sequence>
<dbReference type="InterPro" id="IPR006675">
    <property type="entry name" value="HDIG_dom"/>
</dbReference>
<gene>
    <name evidence="1" type="ORF">SAMN04488529_102249</name>
</gene>
<dbReference type="SUPFAM" id="SSF109604">
    <property type="entry name" value="HD-domain/PDEase-like"/>
    <property type="match status" value="1"/>
</dbReference>
<dbReference type="InterPro" id="IPR037522">
    <property type="entry name" value="HD_GYP_dom"/>
</dbReference>
<proteinExistence type="predicted"/>
<name>A0A1H0Q7V0_9CLOT</name>
<dbReference type="PROSITE" id="PS51832">
    <property type="entry name" value="HD_GYP"/>
    <property type="match status" value="1"/>
</dbReference>
<reference evidence="1 2" key="1">
    <citation type="submission" date="2016-10" db="EMBL/GenBank/DDBJ databases">
        <authorList>
            <person name="de Groot N.N."/>
        </authorList>
    </citation>
    <scope>NUCLEOTIDE SEQUENCE [LARGE SCALE GENOMIC DNA]</scope>
    <source>
        <strain evidence="1 2">DSM 12272</strain>
    </source>
</reference>
<dbReference type="EMBL" id="FNJM01000002">
    <property type="protein sequence ID" value="SDP13443.1"/>
    <property type="molecule type" value="Genomic_DNA"/>
</dbReference>
<dbReference type="Pfam" id="PF13487">
    <property type="entry name" value="HD_5"/>
    <property type="match status" value="1"/>
</dbReference>
<dbReference type="PANTHER" id="PTHR43155">
    <property type="entry name" value="CYCLIC DI-GMP PHOSPHODIESTERASE PA4108-RELATED"/>
    <property type="match status" value="1"/>
</dbReference>
<organism evidence="1 2">
    <name type="scientific">Clostridium gasigenes</name>
    <dbReference type="NCBI Taxonomy" id="94869"/>
    <lineage>
        <taxon>Bacteria</taxon>
        <taxon>Bacillati</taxon>
        <taxon>Bacillota</taxon>
        <taxon>Clostridia</taxon>
        <taxon>Eubacteriales</taxon>
        <taxon>Clostridiaceae</taxon>
        <taxon>Clostridium</taxon>
    </lineage>
</organism>
<dbReference type="AlphaFoldDB" id="A0A1H0Q7V0"/>
<dbReference type="InterPro" id="IPR003607">
    <property type="entry name" value="HD/PDEase_dom"/>
</dbReference>
<accession>A0A1H0Q7V0</accession>